<dbReference type="EMBL" id="SJPW01000001">
    <property type="protein sequence ID" value="TWU60757.1"/>
    <property type="molecule type" value="Genomic_DNA"/>
</dbReference>
<evidence type="ECO:0000313" key="4">
    <source>
        <dbReference type="Proteomes" id="UP000318288"/>
    </source>
</evidence>
<feature type="transmembrane region" description="Helical" evidence="1">
    <location>
        <begin position="331"/>
        <end position="349"/>
    </location>
</feature>
<organism evidence="3 4">
    <name type="scientific">Rubripirellula tenax</name>
    <dbReference type="NCBI Taxonomy" id="2528015"/>
    <lineage>
        <taxon>Bacteria</taxon>
        <taxon>Pseudomonadati</taxon>
        <taxon>Planctomycetota</taxon>
        <taxon>Planctomycetia</taxon>
        <taxon>Pirellulales</taxon>
        <taxon>Pirellulaceae</taxon>
        <taxon>Rubripirellula</taxon>
    </lineage>
</organism>
<proteinExistence type="predicted"/>
<feature type="transmembrane region" description="Helical" evidence="1">
    <location>
        <begin position="268"/>
        <end position="287"/>
    </location>
</feature>
<evidence type="ECO:0000256" key="1">
    <source>
        <dbReference type="SAM" id="Phobius"/>
    </source>
</evidence>
<keyword evidence="1" id="KW-0812">Transmembrane</keyword>
<evidence type="ECO:0000259" key="2">
    <source>
        <dbReference type="Pfam" id="PF20604"/>
    </source>
</evidence>
<reference evidence="3 4" key="1">
    <citation type="submission" date="2019-02" db="EMBL/GenBank/DDBJ databases">
        <title>Deep-cultivation of Planctomycetes and their phenomic and genomic characterization uncovers novel biology.</title>
        <authorList>
            <person name="Wiegand S."/>
            <person name="Jogler M."/>
            <person name="Boedeker C."/>
            <person name="Pinto D."/>
            <person name="Vollmers J."/>
            <person name="Rivas-Marin E."/>
            <person name="Kohn T."/>
            <person name="Peeters S.H."/>
            <person name="Heuer A."/>
            <person name="Rast P."/>
            <person name="Oberbeckmann S."/>
            <person name="Bunk B."/>
            <person name="Jeske O."/>
            <person name="Meyerdierks A."/>
            <person name="Storesund J.E."/>
            <person name="Kallscheuer N."/>
            <person name="Luecker S."/>
            <person name="Lage O.M."/>
            <person name="Pohl T."/>
            <person name="Merkel B.J."/>
            <person name="Hornburger P."/>
            <person name="Mueller R.-W."/>
            <person name="Bruemmer F."/>
            <person name="Labrenz M."/>
            <person name="Spormann A.M."/>
            <person name="Op Den Camp H."/>
            <person name="Overmann J."/>
            <person name="Amann R."/>
            <person name="Jetten M.S.M."/>
            <person name="Mascher T."/>
            <person name="Medema M.H."/>
            <person name="Devos D.P."/>
            <person name="Kaster A.-K."/>
            <person name="Ovreas L."/>
            <person name="Rohde M."/>
            <person name="Galperin M.Y."/>
            <person name="Jogler C."/>
        </authorList>
    </citation>
    <scope>NUCLEOTIDE SEQUENCE [LARGE SCALE GENOMIC DNA]</scope>
    <source>
        <strain evidence="3 4">Poly51</strain>
    </source>
</reference>
<gene>
    <name evidence="3" type="ORF">Poly51_10380</name>
</gene>
<sequence>MVDAMTKPTTLASQNDVTHPSVLAPTCLLVLLFFVYAGDAAPMINEAHYLVKAKNFWQPDWCQYDLFASSGKAHATYYVALGWLTKFVSLETTAWVGRLIGWCLVATGLARLCRALFRNRWASIVVAIVWMAGVEYGNLAGEWVIGGTEAKVPAYGFVLMGLAELVHRRWNRVWVYLGAASAFHVLTGGWSVVAAMLAWCLTERNRDDRYPFWTTGLFVGGGLSLFGLVPAIALSMGVTDAESIAAAKIYSYFRIRHHLLPADFDGWWYVRHGITLVISSAGIAIFLRQSRKLQRLYAFALGAVLIAGGGLVVGSLPAAMPDLAAKLLRFYWFRLSDAIVPLILGVLVMQAIIDQRTWLRSTGFGLFLIAMGLVGFSVHDRTRIPVPPSTDNRTLGWDADASAETQASTFTDWLKVCYWAKQSTPASEVFLTPRHQQTFKWYAERAEVVNWKDVPQDAKSLFEWDRRFADVFPTRLGTIRVTIGYRALRDYRDRYGVRFMIVDRRVVGEDLPLVRVYPLQSEDNPTYAVYELPR</sequence>
<evidence type="ECO:0000313" key="3">
    <source>
        <dbReference type="EMBL" id="TWU60757.1"/>
    </source>
</evidence>
<dbReference type="Pfam" id="PF20604">
    <property type="entry name" value="DUF6798"/>
    <property type="match status" value="1"/>
</dbReference>
<dbReference type="Proteomes" id="UP000318288">
    <property type="component" value="Unassembled WGS sequence"/>
</dbReference>
<dbReference type="AlphaFoldDB" id="A0A5C6FL69"/>
<name>A0A5C6FL69_9BACT</name>
<keyword evidence="4" id="KW-1185">Reference proteome</keyword>
<accession>A0A5C6FL69</accession>
<feature type="transmembrane region" description="Helical" evidence="1">
    <location>
        <begin position="173"/>
        <end position="200"/>
    </location>
</feature>
<feature type="transmembrane region" description="Helical" evidence="1">
    <location>
        <begin position="121"/>
        <end position="139"/>
    </location>
</feature>
<feature type="transmembrane region" description="Helical" evidence="1">
    <location>
        <begin position="296"/>
        <end position="319"/>
    </location>
</feature>
<dbReference type="InterPro" id="IPR046477">
    <property type="entry name" value="DUF6798"/>
</dbReference>
<keyword evidence="1" id="KW-1133">Transmembrane helix</keyword>
<keyword evidence="1" id="KW-0472">Membrane</keyword>
<protein>
    <recommendedName>
        <fullName evidence="2">DUF6798 domain-containing protein</fullName>
    </recommendedName>
</protein>
<feature type="transmembrane region" description="Helical" evidence="1">
    <location>
        <begin position="20"/>
        <end position="38"/>
    </location>
</feature>
<feature type="transmembrane region" description="Helical" evidence="1">
    <location>
        <begin position="361"/>
        <end position="379"/>
    </location>
</feature>
<comment type="caution">
    <text evidence="3">The sequence shown here is derived from an EMBL/GenBank/DDBJ whole genome shotgun (WGS) entry which is preliminary data.</text>
</comment>
<feature type="transmembrane region" description="Helical" evidence="1">
    <location>
        <begin position="212"/>
        <end position="233"/>
    </location>
</feature>
<feature type="domain" description="DUF6798" evidence="2">
    <location>
        <begin position="412"/>
        <end position="471"/>
    </location>
</feature>